<reference evidence="15" key="1">
    <citation type="submission" date="2018-11" db="EMBL/GenBank/DDBJ databases">
        <authorList>
            <person name="Alioto T."/>
            <person name="Alioto T."/>
        </authorList>
    </citation>
    <scope>NUCLEOTIDE SEQUENCE</scope>
</reference>
<dbReference type="AlphaFoldDB" id="A0A8B6H3J3"/>
<dbReference type="SMART" id="SM00179">
    <property type="entry name" value="EGF_CA"/>
    <property type="match status" value="4"/>
</dbReference>
<evidence type="ECO:0000256" key="5">
    <source>
        <dbReference type="ARBA" id="ARBA00022729"/>
    </source>
</evidence>
<dbReference type="SMART" id="SM00181">
    <property type="entry name" value="EGF"/>
    <property type="match status" value="4"/>
</dbReference>
<evidence type="ECO:0000256" key="11">
    <source>
        <dbReference type="ARBA" id="ARBA00023180"/>
    </source>
</evidence>
<evidence type="ECO:0000256" key="13">
    <source>
        <dbReference type="SAM" id="Phobius"/>
    </source>
</evidence>
<evidence type="ECO:0000313" key="15">
    <source>
        <dbReference type="EMBL" id="VDI72704.1"/>
    </source>
</evidence>
<dbReference type="OrthoDB" id="430340at2759"/>
<evidence type="ECO:0000256" key="12">
    <source>
        <dbReference type="PROSITE-ProRule" id="PRU00076"/>
    </source>
</evidence>
<feature type="domain" description="EGF-like" evidence="14">
    <location>
        <begin position="68"/>
        <end position="104"/>
    </location>
</feature>
<keyword evidence="10 12" id="KW-1015">Disulfide bond</keyword>
<keyword evidence="3 12" id="KW-0245">EGF-like domain</keyword>
<sequence length="367" mass="41167">MAIDVDGPLGLLKSTIKSDDQGRPNTWLVEVTWKPQRSDQGTHIICASAEDQFGKLSDTRCINVIAWDIDECMSNPCMNGATCTDLVDGYTCSCIRGYNGIHCQLDIDECYNIPCYNNGTCVDGIDSWTCQCLQGFGGVHCQTDIDDCVSDPCQHNGTCIDLVDGYKCQCTNDSKGDNCETRIDHCSSSSCLHDGDCINGMESYACQCRYPWHGDRCEFKEINRTEVCTDLEYSECSCHISTLSPIKRKSYTLISGLTGLLIGLLLTVIYCIEWTLCNKTDHIKKVKPTQNIISVIDLESDKSSSQITKKTSNQTVEVRRQCNCFVDHSGYDHFQRFDKRLNNRFKFHCRHQKNVSTENSPMVSSVS</sequence>
<dbReference type="GO" id="GO:0007219">
    <property type="term" value="P:Notch signaling pathway"/>
    <property type="evidence" value="ECO:0007669"/>
    <property type="project" value="TreeGrafter"/>
</dbReference>
<dbReference type="Gene3D" id="2.10.25.10">
    <property type="entry name" value="Laminin"/>
    <property type="match status" value="4"/>
</dbReference>
<evidence type="ECO:0000256" key="3">
    <source>
        <dbReference type="ARBA" id="ARBA00022536"/>
    </source>
</evidence>
<keyword evidence="11" id="KW-0325">Glycoprotein</keyword>
<keyword evidence="6" id="KW-0677">Repeat</keyword>
<feature type="disulfide bond" evidence="12">
    <location>
        <begin position="94"/>
        <end position="103"/>
    </location>
</feature>
<dbReference type="GO" id="GO:0005886">
    <property type="term" value="C:plasma membrane"/>
    <property type="evidence" value="ECO:0007669"/>
    <property type="project" value="UniProtKB-SubCell"/>
</dbReference>
<keyword evidence="2" id="KW-1003">Cell membrane</keyword>
<feature type="disulfide bond" evidence="12">
    <location>
        <begin position="170"/>
        <end position="179"/>
    </location>
</feature>
<dbReference type="InterPro" id="IPR000152">
    <property type="entry name" value="EGF-type_Asp/Asn_hydroxyl_site"/>
</dbReference>
<name>A0A8B6H3J3_MYTGA</name>
<dbReference type="PROSITE" id="PS50026">
    <property type="entry name" value="EGF_3"/>
    <property type="match status" value="4"/>
</dbReference>
<evidence type="ECO:0000256" key="2">
    <source>
        <dbReference type="ARBA" id="ARBA00022475"/>
    </source>
</evidence>
<dbReference type="EMBL" id="UYJE01009357">
    <property type="protein sequence ID" value="VDI72704.1"/>
    <property type="molecule type" value="Genomic_DNA"/>
</dbReference>
<accession>A0A8B6H3J3</accession>
<feature type="transmembrane region" description="Helical" evidence="13">
    <location>
        <begin position="251"/>
        <end position="272"/>
    </location>
</feature>
<dbReference type="PROSITE" id="PS01186">
    <property type="entry name" value="EGF_2"/>
    <property type="match status" value="3"/>
</dbReference>
<dbReference type="FunFam" id="2.10.25.10:FF:000143">
    <property type="entry name" value="Protein crumbs 1"/>
    <property type="match status" value="1"/>
</dbReference>
<dbReference type="PRINTS" id="PR00010">
    <property type="entry name" value="EGFBLOOD"/>
</dbReference>
<evidence type="ECO:0000256" key="9">
    <source>
        <dbReference type="ARBA" id="ARBA00023136"/>
    </source>
</evidence>
<evidence type="ECO:0000256" key="4">
    <source>
        <dbReference type="ARBA" id="ARBA00022692"/>
    </source>
</evidence>
<gene>
    <name evidence="15" type="ORF">MGAL_10B046661</name>
</gene>
<dbReference type="FunFam" id="2.10.25.10:FF:000391">
    <property type="entry name" value="Weary, isoform C"/>
    <property type="match status" value="1"/>
</dbReference>
<evidence type="ECO:0000256" key="8">
    <source>
        <dbReference type="ARBA" id="ARBA00022989"/>
    </source>
</evidence>
<keyword evidence="8 13" id="KW-1133">Transmembrane helix</keyword>
<keyword evidence="7" id="KW-0106">Calcium</keyword>
<feature type="domain" description="EGF-like" evidence="14">
    <location>
        <begin position="182"/>
        <end position="218"/>
    </location>
</feature>
<dbReference type="PROSITE" id="PS01187">
    <property type="entry name" value="EGF_CA"/>
    <property type="match status" value="1"/>
</dbReference>
<comment type="caution">
    <text evidence="12">Lacks conserved residue(s) required for the propagation of feature annotation.</text>
</comment>
<evidence type="ECO:0000256" key="6">
    <source>
        <dbReference type="ARBA" id="ARBA00022737"/>
    </source>
</evidence>
<comment type="subcellular location">
    <subcellularLocation>
        <location evidence="1">Cell membrane</location>
        <topology evidence="1">Single-pass type I membrane protein</topology>
    </subcellularLocation>
</comment>
<dbReference type="PANTHER" id="PTHR12916:SF4">
    <property type="entry name" value="UNINFLATABLE, ISOFORM C"/>
    <property type="match status" value="1"/>
</dbReference>
<evidence type="ECO:0000259" key="14">
    <source>
        <dbReference type="PROSITE" id="PS50026"/>
    </source>
</evidence>
<feature type="disulfide bond" evidence="12">
    <location>
        <begin position="208"/>
        <end position="217"/>
    </location>
</feature>
<proteinExistence type="predicted"/>
<comment type="caution">
    <text evidence="15">The sequence shown here is derived from an EMBL/GenBank/DDBJ whole genome shotgun (WGS) entry which is preliminary data.</text>
</comment>
<evidence type="ECO:0000256" key="10">
    <source>
        <dbReference type="ARBA" id="ARBA00023157"/>
    </source>
</evidence>
<evidence type="ECO:0000313" key="16">
    <source>
        <dbReference type="Proteomes" id="UP000596742"/>
    </source>
</evidence>
<keyword evidence="9 13" id="KW-0472">Membrane</keyword>
<feature type="disulfide bond" evidence="12">
    <location>
        <begin position="132"/>
        <end position="141"/>
    </location>
</feature>
<evidence type="ECO:0000256" key="7">
    <source>
        <dbReference type="ARBA" id="ARBA00022837"/>
    </source>
</evidence>
<dbReference type="InterPro" id="IPR000742">
    <property type="entry name" value="EGF"/>
</dbReference>
<organism evidence="15 16">
    <name type="scientific">Mytilus galloprovincialis</name>
    <name type="common">Mediterranean mussel</name>
    <dbReference type="NCBI Taxonomy" id="29158"/>
    <lineage>
        <taxon>Eukaryota</taxon>
        <taxon>Metazoa</taxon>
        <taxon>Spiralia</taxon>
        <taxon>Lophotrochozoa</taxon>
        <taxon>Mollusca</taxon>
        <taxon>Bivalvia</taxon>
        <taxon>Autobranchia</taxon>
        <taxon>Pteriomorphia</taxon>
        <taxon>Mytilida</taxon>
        <taxon>Mytiloidea</taxon>
        <taxon>Mytilidae</taxon>
        <taxon>Mytilinae</taxon>
        <taxon>Mytilus</taxon>
    </lineage>
</organism>
<dbReference type="PROSITE" id="PS00022">
    <property type="entry name" value="EGF_1"/>
    <property type="match status" value="4"/>
</dbReference>
<evidence type="ECO:0000256" key="1">
    <source>
        <dbReference type="ARBA" id="ARBA00004251"/>
    </source>
</evidence>
<dbReference type="PROSITE" id="PS00010">
    <property type="entry name" value="ASX_HYDROXYL"/>
    <property type="match status" value="3"/>
</dbReference>
<keyword evidence="5" id="KW-0732">Signal</keyword>
<dbReference type="GO" id="GO:0005112">
    <property type="term" value="F:Notch binding"/>
    <property type="evidence" value="ECO:0007669"/>
    <property type="project" value="TreeGrafter"/>
</dbReference>
<dbReference type="FunFam" id="2.10.25.10:FF:000122">
    <property type="entry name" value="Protein crumbs homolog 2"/>
    <property type="match status" value="2"/>
</dbReference>
<dbReference type="GO" id="GO:0005509">
    <property type="term" value="F:calcium ion binding"/>
    <property type="evidence" value="ECO:0007669"/>
    <property type="project" value="InterPro"/>
</dbReference>
<dbReference type="Pfam" id="PF00008">
    <property type="entry name" value="EGF"/>
    <property type="match status" value="3"/>
</dbReference>
<feature type="domain" description="EGF-like" evidence="14">
    <location>
        <begin position="144"/>
        <end position="180"/>
    </location>
</feature>
<feature type="domain" description="EGF-like" evidence="14">
    <location>
        <begin position="106"/>
        <end position="142"/>
    </location>
</feature>
<dbReference type="InterPro" id="IPR001881">
    <property type="entry name" value="EGF-like_Ca-bd_dom"/>
</dbReference>
<keyword evidence="16" id="KW-1185">Reference proteome</keyword>
<dbReference type="CDD" id="cd00054">
    <property type="entry name" value="EGF_CA"/>
    <property type="match status" value="4"/>
</dbReference>
<keyword evidence="4 13" id="KW-0812">Transmembrane</keyword>
<protein>
    <recommendedName>
        <fullName evidence="14">EGF-like domain-containing protein</fullName>
    </recommendedName>
</protein>
<dbReference type="Proteomes" id="UP000596742">
    <property type="component" value="Unassembled WGS sequence"/>
</dbReference>
<dbReference type="InterPro" id="IPR018097">
    <property type="entry name" value="EGF_Ca-bd_CS"/>
</dbReference>
<dbReference type="PANTHER" id="PTHR12916">
    <property type="entry name" value="CYTOCHROME C OXIDASE POLYPEPTIDE VIC-2"/>
    <property type="match status" value="1"/>
</dbReference>
<dbReference type="SUPFAM" id="SSF57196">
    <property type="entry name" value="EGF/Laminin"/>
    <property type="match status" value="4"/>
</dbReference>